<dbReference type="EMBL" id="JBEPMO010000008">
    <property type="protein sequence ID" value="MET3732006.1"/>
    <property type="molecule type" value="Genomic_DNA"/>
</dbReference>
<evidence type="ECO:0000313" key="1">
    <source>
        <dbReference type="EMBL" id="MET3732006.1"/>
    </source>
</evidence>
<keyword evidence="2" id="KW-1185">Reference proteome</keyword>
<accession>A0ABV2LTX5</accession>
<organism evidence="1 2">
    <name type="scientific">Moheibacter stercoris</name>
    <dbReference type="NCBI Taxonomy" id="1628251"/>
    <lineage>
        <taxon>Bacteria</taxon>
        <taxon>Pseudomonadati</taxon>
        <taxon>Bacteroidota</taxon>
        <taxon>Flavobacteriia</taxon>
        <taxon>Flavobacteriales</taxon>
        <taxon>Weeksellaceae</taxon>
        <taxon>Moheibacter</taxon>
    </lineage>
</organism>
<reference evidence="1 2" key="1">
    <citation type="submission" date="2024-06" db="EMBL/GenBank/DDBJ databases">
        <title>Genomic Encyclopedia of Type Strains, Phase IV (KMG-IV): sequencing the most valuable type-strain genomes for metagenomic binning, comparative biology and taxonomic classification.</title>
        <authorList>
            <person name="Goeker M."/>
        </authorList>
    </citation>
    <scope>NUCLEOTIDE SEQUENCE [LARGE SCALE GENOMIC DNA]</scope>
    <source>
        <strain evidence="1 2">DSM 29388</strain>
    </source>
</reference>
<name>A0ABV2LTX5_9FLAO</name>
<dbReference type="Proteomes" id="UP001549146">
    <property type="component" value="Unassembled WGS sequence"/>
</dbReference>
<comment type="caution">
    <text evidence="1">The sequence shown here is derived from an EMBL/GenBank/DDBJ whole genome shotgun (WGS) entry which is preliminary data.</text>
</comment>
<protein>
    <submittedName>
        <fullName evidence="1">Uncharacterized protein</fullName>
    </submittedName>
</protein>
<sequence>MAESSLRNSVLKLVSIKEPLPDFEEGYAIWLEAFDAGKAGAFEVSVAEAVQFVEDAYKQNGL</sequence>
<gene>
    <name evidence="1" type="ORF">ABID46_001590</name>
</gene>
<evidence type="ECO:0000313" key="2">
    <source>
        <dbReference type="Proteomes" id="UP001549146"/>
    </source>
</evidence>
<proteinExistence type="predicted"/>
<dbReference type="RefSeq" id="WP_354508809.1">
    <property type="nucleotide sequence ID" value="NZ_JBEPMO010000008.1"/>
</dbReference>